<proteinExistence type="predicted"/>
<gene>
    <name evidence="1" type="ORF">S3E15_04110</name>
</gene>
<dbReference type="AlphaFoldDB" id="A0AAP7W9W0"/>
<reference evidence="1 2" key="1">
    <citation type="submission" date="2016-12" db="EMBL/GenBank/DDBJ databases">
        <title>Genome Sequences of Twelve Sporeforming Bacillus Species Isolated from Foods.</title>
        <authorList>
            <person name="De Jong A."/>
            <person name="Holsappel S."/>
            <person name="Kuipers O.P."/>
        </authorList>
    </citation>
    <scope>NUCLEOTIDE SEQUENCE [LARGE SCALE GENOMIC DNA]</scope>
    <source>
        <strain evidence="1 2">S3E15</strain>
    </source>
</reference>
<organism evidence="1 2">
    <name type="scientific">Bacillus mycoides</name>
    <dbReference type="NCBI Taxonomy" id="1405"/>
    <lineage>
        <taxon>Bacteria</taxon>
        <taxon>Bacillati</taxon>
        <taxon>Bacillota</taxon>
        <taxon>Bacilli</taxon>
        <taxon>Bacillales</taxon>
        <taxon>Bacillaceae</taxon>
        <taxon>Bacillus</taxon>
        <taxon>Bacillus cereus group</taxon>
    </lineage>
</organism>
<sequence>MSVMGLLGTFTSSFISSIQCTNNLLICFYYVIDAYFSK</sequence>
<accession>A0AAP7W9W0</accession>
<evidence type="ECO:0000313" key="2">
    <source>
        <dbReference type="Proteomes" id="UP000194131"/>
    </source>
</evidence>
<name>A0AAP7W9W0_BACMY</name>
<protein>
    <submittedName>
        <fullName evidence="1">Uncharacterized protein</fullName>
    </submittedName>
</protein>
<dbReference type="Proteomes" id="UP000194131">
    <property type="component" value="Unassembled WGS sequence"/>
</dbReference>
<dbReference type="EMBL" id="MRWU01000004">
    <property type="protein sequence ID" value="OSX94011.1"/>
    <property type="molecule type" value="Genomic_DNA"/>
</dbReference>
<evidence type="ECO:0000313" key="1">
    <source>
        <dbReference type="EMBL" id="OSX94011.1"/>
    </source>
</evidence>
<comment type="caution">
    <text evidence="1">The sequence shown here is derived from an EMBL/GenBank/DDBJ whole genome shotgun (WGS) entry which is preliminary data.</text>
</comment>